<dbReference type="InterPro" id="IPR002213">
    <property type="entry name" value="UDP_glucos_trans"/>
</dbReference>
<feature type="compositionally biased region" description="Polar residues" evidence="4">
    <location>
        <begin position="255"/>
        <end position="266"/>
    </location>
</feature>
<dbReference type="OrthoDB" id="1192081at2759"/>
<proteinExistence type="inferred from homology"/>
<dbReference type="EMBL" id="VOIH02000009">
    <property type="protein sequence ID" value="KAF3438000.1"/>
    <property type="molecule type" value="Genomic_DNA"/>
</dbReference>
<dbReference type="CDD" id="cd03784">
    <property type="entry name" value="GT1_Gtf-like"/>
    <property type="match status" value="1"/>
</dbReference>
<reference evidence="5" key="1">
    <citation type="submission" date="2020-03" db="EMBL/GenBank/DDBJ databases">
        <title>A high-quality chromosome-level genome assembly of a woody plant with both climbing and erect habits, Rhamnella rubrinervis.</title>
        <authorList>
            <person name="Lu Z."/>
            <person name="Yang Y."/>
            <person name="Zhu X."/>
            <person name="Sun Y."/>
        </authorList>
    </citation>
    <scope>NUCLEOTIDE SEQUENCE</scope>
    <source>
        <strain evidence="5">BYM</strain>
        <tissue evidence="5">Leaf</tissue>
    </source>
</reference>
<dbReference type="SUPFAM" id="SSF53756">
    <property type="entry name" value="UDP-Glycosyltransferase/glycogen phosphorylase"/>
    <property type="match status" value="1"/>
</dbReference>
<dbReference type="Pfam" id="PF00201">
    <property type="entry name" value="UDPGT"/>
    <property type="match status" value="1"/>
</dbReference>
<dbReference type="FunFam" id="3.40.50.2000:FF:000143">
    <property type="entry name" value="UDP-glycosyltransferase 89B1"/>
    <property type="match status" value="1"/>
</dbReference>
<dbReference type="FunFam" id="3.40.50.2000:FF:000064">
    <property type="entry name" value="Glycosyltransferase"/>
    <property type="match status" value="1"/>
</dbReference>
<dbReference type="AlphaFoldDB" id="A0A8K0E212"/>
<dbReference type="Proteomes" id="UP000796880">
    <property type="component" value="Unassembled WGS sequence"/>
</dbReference>
<dbReference type="GO" id="GO:0035251">
    <property type="term" value="F:UDP-glucosyltransferase activity"/>
    <property type="evidence" value="ECO:0007669"/>
    <property type="project" value="TreeGrafter"/>
</dbReference>
<keyword evidence="2" id="KW-0328">Glycosyltransferase</keyword>
<feature type="region of interest" description="Disordered" evidence="4">
    <location>
        <begin position="244"/>
        <end position="266"/>
    </location>
</feature>
<protein>
    <submittedName>
        <fullName evidence="5">Uncharacterized protein</fullName>
    </submittedName>
</protein>
<gene>
    <name evidence="5" type="ORF">FNV43_RR20756</name>
</gene>
<evidence type="ECO:0000256" key="4">
    <source>
        <dbReference type="SAM" id="MobiDB-lite"/>
    </source>
</evidence>
<sequence>MTVSAATGAHILVFPYPAQGHMIPLLDLTHHLAINGLTITILVTPKNLHLLNPLLSANPSIQTLVLPFPAHPLIPAGIENVKEMSGQFRTMICALGGLHQPLLSWFRSHPSPPVAIISDMFLGWTHHLASELGIRRIVFSPSGALALSVIYSLWRQLPKRNDPSDENEVVSFPNIPNSQKYPWRHLSTLYRAYIEGDPDSEFTRKGFLGNVASWGLVINSFTELERVYLQHLSEELGHSRVWTVGPLQPQDHDQSGPTQRGGSSSVPVDRILSWLDAREDHKVVYVCFGSQTVLTNNQMEELALGFDKSGVHFVWSVKEPTKEHVERECGAVPPGFEDRVAGRGLVIRGWAPQVLILRHRAVGSFLTHCGWNSVLEGIVAGVVMLAWPMGADQFPNATLLDQLKVAMRVCEGPLAVPDSAYLARVLVESVSKNRVERQRVMELSKSAREATGGSGSSVKDLDSLVANLAALVLPR</sequence>
<keyword evidence="6" id="KW-1185">Reference proteome</keyword>
<evidence type="ECO:0000313" key="5">
    <source>
        <dbReference type="EMBL" id="KAF3438000.1"/>
    </source>
</evidence>
<comment type="similarity">
    <text evidence="1">Belongs to the UDP-glycosyltransferase family.</text>
</comment>
<accession>A0A8K0E212</accession>
<dbReference type="PANTHER" id="PTHR48047:SF8">
    <property type="entry name" value="FLAVONOL 3-O-GLUCOSYLTRANSFERASE UGT89B1"/>
    <property type="match status" value="1"/>
</dbReference>
<keyword evidence="3" id="KW-0808">Transferase</keyword>
<comment type="caution">
    <text evidence="5">The sequence shown here is derived from an EMBL/GenBank/DDBJ whole genome shotgun (WGS) entry which is preliminary data.</text>
</comment>
<evidence type="ECO:0000256" key="1">
    <source>
        <dbReference type="ARBA" id="ARBA00009995"/>
    </source>
</evidence>
<name>A0A8K0E212_9ROSA</name>
<dbReference type="Gene3D" id="3.40.50.2000">
    <property type="entry name" value="Glycogen Phosphorylase B"/>
    <property type="match status" value="2"/>
</dbReference>
<evidence type="ECO:0000256" key="3">
    <source>
        <dbReference type="ARBA" id="ARBA00022679"/>
    </source>
</evidence>
<evidence type="ECO:0000313" key="6">
    <source>
        <dbReference type="Proteomes" id="UP000796880"/>
    </source>
</evidence>
<organism evidence="5 6">
    <name type="scientific">Rhamnella rubrinervis</name>
    <dbReference type="NCBI Taxonomy" id="2594499"/>
    <lineage>
        <taxon>Eukaryota</taxon>
        <taxon>Viridiplantae</taxon>
        <taxon>Streptophyta</taxon>
        <taxon>Embryophyta</taxon>
        <taxon>Tracheophyta</taxon>
        <taxon>Spermatophyta</taxon>
        <taxon>Magnoliopsida</taxon>
        <taxon>eudicotyledons</taxon>
        <taxon>Gunneridae</taxon>
        <taxon>Pentapetalae</taxon>
        <taxon>rosids</taxon>
        <taxon>fabids</taxon>
        <taxon>Rosales</taxon>
        <taxon>Rhamnaceae</taxon>
        <taxon>rhamnoid group</taxon>
        <taxon>Rhamneae</taxon>
        <taxon>Rhamnella</taxon>
    </lineage>
</organism>
<dbReference type="PANTHER" id="PTHR48047">
    <property type="entry name" value="GLYCOSYLTRANSFERASE"/>
    <property type="match status" value="1"/>
</dbReference>
<evidence type="ECO:0000256" key="2">
    <source>
        <dbReference type="ARBA" id="ARBA00022676"/>
    </source>
</evidence>